<dbReference type="Proteomes" id="UP000015530">
    <property type="component" value="Unassembled WGS sequence"/>
</dbReference>
<feature type="transmembrane region" description="Helical" evidence="1">
    <location>
        <begin position="12"/>
        <end position="33"/>
    </location>
</feature>
<dbReference type="AlphaFoldDB" id="T0KEX5"/>
<accession>T0KEX5</accession>
<feature type="transmembrane region" description="Helical" evidence="1">
    <location>
        <begin position="118"/>
        <end position="136"/>
    </location>
</feature>
<proteinExistence type="predicted"/>
<gene>
    <name evidence="2" type="ORF">CGLO_09866</name>
</gene>
<comment type="caution">
    <text evidence="2">The sequence shown here is derived from an EMBL/GenBank/DDBJ whole genome shotgun (WGS) entry which is preliminary data.</text>
</comment>
<evidence type="ECO:0000313" key="2">
    <source>
        <dbReference type="EMBL" id="EQB50684.1"/>
    </source>
</evidence>
<organism evidence="2 3">
    <name type="scientific">Colletotrichum gloeosporioides (strain Cg-14)</name>
    <name type="common">Anthracnose fungus</name>
    <name type="synonym">Glomerella cingulata</name>
    <dbReference type="NCBI Taxonomy" id="1237896"/>
    <lineage>
        <taxon>Eukaryota</taxon>
        <taxon>Fungi</taxon>
        <taxon>Dikarya</taxon>
        <taxon>Ascomycota</taxon>
        <taxon>Pezizomycotina</taxon>
        <taxon>Sordariomycetes</taxon>
        <taxon>Hypocreomycetidae</taxon>
        <taxon>Glomerellales</taxon>
        <taxon>Glomerellaceae</taxon>
        <taxon>Colletotrichum</taxon>
        <taxon>Colletotrichum gloeosporioides species complex</taxon>
    </lineage>
</organism>
<dbReference type="OrthoDB" id="4836402at2759"/>
<reference evidence="3" key="1">
    <citation type="journal article" date="2013" name="Mol. Plant Microbe Interact.">
        <title>Global aspects of pacC regulation of pathogenicity genes in Colletotrichum gloeosporioides as revealed by transcriptome analysis.</title>
        <authorList>
            <person name="Alkan N."/>
            <person name="Meng X."/>
            <person name="Friedlander G."/>
            <person name="Reuveni E."/>
            <person name="Sukno S."/>
            <person name="Sherman A."/>
            <person name="Thon M."/>
            <person name="Fluhr R."/>
            <person name="Prusky D."/>
        </authorList>
    </citation>
    <scope>NUCLEOTIDE SEQUENCE [LARGE SCALE GENOMIC DNA]</scope>
    <source>
        <strain evidence="3">Cg-14</strain>
    </source>
</reference>
<dbReference type="EMBL" id="AMYD01001985">
    <property type="protein sequence ID" value="EQB50684.1"/>
    <property type="molecule type" value="Genomic_DNA"/>
</dbReference>
<sequence>MNPSTELKQQLRLWECVTISLLAVDVIITLYGLGSEMPDAVLPQSEAESVMVVAVKELLLLMQLLQIFLPAYPGSDFENLTSSSIFKERAVCKWIGGLLGTHSAEFADLVPKLGDDELKTFGLFIVPVAAAVVWKWRRLQRRLRAARRQEEAALIARVFRVWDRGDGTESSFRLWEAWKRKLKSGPP</sequence>
<keyword evidence="1" id="KW-0472">Membrane</keyword>
<name>T0KEX5_COLGC</name>
<dbReference type="OMA" id="WKWRRLR"/>
<keyword evidence="1" id="KW-1133">Transmembrane helix</keyword>
<protein>
    <submittedName>
        <fullName evidence="2">Uncharacterized protein</fullName>
    </submittedName>
</protein>
<keyword evidence="1" id="KW-0812">Transmembrane</keyword>
<evidence type="ECO:0000313" key="3">
    <source>
        <dbReference type="Proteomes" id="UP000015530"/>
    </source>
</evidence>
<evidence type="ECO:0000256" key="1">
    <source>
        <dbReference type="SAM" id="Phobius"/>
    </source>
</evidence>
<dbReference type="HOGENOM" id="CLU_1415054_0_0_1"/>